<evidence type="ECO:0008006" key="3">
    <source>
        <dbReference type="Google" id="ProtNLM"/>
    </source>
</evidence>
<dbReference type="GO" id="GO:0003676">
    <property type="term" value="F:nucleic acid binding"/>
    <property type="evidence" value="ECO:0007669"/>
    <property type="project" value="InterPro"/>
</dbReference>
<dbReference type="Gene3D" id="3.40.1350.10">
    <property type="match status" value="1"/>
</dbReference>
<dbReference type="AlphaFoldDB" id="A0A1M4YBX8"/>
<name>A0A1M4YBX8_9ACTN</name>
<gene>
    <name evidence="1" type="ORF">SAMN02745225_02297</name>
</gene>
<keyword evidence="2" id="KW-1185">Reference proteome</keyword>
<proteinExistence type="predicted"/>
<sequence length="186" mass="20881">MIEFNTDAIVGSGRDAAVIGVSNEYIVLAMLMTKFPNSSKVDMPLSSYDLIIERSDESGTSFIRAQVKTATKSISFVGGSRGGVDRTYDRFTNNSKIYVQDETKSDVVIGIHRSQQQTTLYMIPTLLIKHICQQSLSIKKANVFSDWHMISLCDKELELKQYLRGQLSEADPLLKIASFKDWLSKD</sequence>
<evidence type="ECO:0000313" key="2">
    <source>
        <dbReference type="Proteomes" id="UP000184295"/>
    </source>
</evidence>
<dbReference type="InterPro" id="IPR011856">
    <property type="entry name" value="tRNA_endonuc-like_dom_sf"/>
</dbReference>
<dbReference type="RefSeq" id="WP_072792677.1">
    <property type="nucleotide sequence ID" value="NZ_FQUL01000061.1"/>
</dbReference>
<evidence type="ECO:0000313" key="1">
    <source>
        <dbReference type="EMBL" id="SHF03086.1"/>
    </source>
</evidence>
<dbReference type="Proteomes" id="UP000184295">
    <property type="component" value="Unassembled WGS sequence"/>
</dbReference>
<organism evidence="1 2">
    <name type="scientific">Ferrithrix thermotolerans DSM 19514</name>
    <dbReference type="NCBI Taxonomy" id="1121881"/>
    <lineage>
        <taxon>Bacteria</taxon>
        <taxon>Bacillati</taxon>
        <taxon>Actinomycetota</taxon>
        <taxon>Acidimicrobiia</taxon>
        <taxon>Acidimicrobiales</taxon>
        <taxon>Acidimicrobiaceae</taxon>
        <taxon>Ferrithrix</taxon>
    </lineage>
</organism>
<reference evidence="2" key="1">
    <citation type="submission" date="2016-11" db="EMBL/GenBank/DDBJ databases">
        <authorList>
            <person name="Varghese N."/>
            <person name="Submissions S."/>
        </authorList>
    </citation>
    <scope>NUCLEOTIDE SEQUENCE [LARGE SCALE GENOMIC DNA]</scope>
    <source>
        <strain evidence="2">DSM 19514</strain>
    </source>
</reference>
<accession>A0A1M4YBX8</accession>
<dbReference type="EMBL" id="FQUL01000061">
    <property type="protein sequence ID" value="SHF03086.1"/>
    <property type="molecule type" value="Genomic_DNA"/>
</dbReference>
<protein>
    <recommendedName>
        <fullName evidence="3">PD(D/E)XK endonuclease domain-containing protein</fullName>
    </recommendedName>
</protein>